<dbReference type="EMBL" id="CP054139">
    <property type="protein sequence ID" value="QKJ30189.1"/>
    <property type="molecule type" value="Genomic_DNA"/>
</dbReference>
<dbReference type="GO" id="GO:0045490">
    <property type="term" value="P:pectin catabolic process"/>
    <property type="evidence" value="ECO:0007669"/>
    <property type="project" value="InterPro"/>
</dbReference>
<dbReference type="Pfam" id="PF14583">
    <property type="entry name" value="Pectate_lyase22"/>
    <property type="match status" value="1"/>
</dbReference>
<feature type="signal peptide" evidence="1">
    <location>
        <begin position="1"/>
        <end position="22"/>
    </location>
</feature>
<dbReference type="InterPro" id="IPR027946">
    <property type="entry name" value="Ogl_dom"/>
</dbReference>
<dbReference type="GO" id="GO:0047487">
    <property type="term" value="F:oligogalacturonide lyase activity"/>
    <property type="evidence" value="ECO:0007669"/>
    <property type="project" value="InterPro"/>
</dbReference>
<evidence type="ECO:0000313" key="4">
    <source>
        <dbReference type="Proteomes" id="UP000505355"/>
    </source>
</evidence>
<dbReference type="Gene3D" id="2.130.10.10">
    <property type="entry name" value="YVTN repeat-like/Quinoprotein amine dehydrogenase"/>
    <property type="match status" value="1"/>
</dbReference>
<feature type="chain" id="PRO_5029015455" description="Oligogalacturonate lyase domain-containing protein" evidence="1">
    <location>
        <begin position="23"/>
        <end position="410"/>
    </location>
</feature>
<proteinExistence type="predicted"/>
<name>A0A7D4QSQ6_9SPHI</name>
<reference evidence="3 4" key="1">
    <citation type="submission" date="2020-05" db="EMBL/GenBank/DDBJ databases">
        <title>Mucilaginibacter mali sp. nov.</title>
        <authorList>
            <person name="Kim H.S."/>
            <person name="Lee K.C."/>
            <person name="Suh M.K."/>
            <person name="Kim J.-S."/>
            <person name="Han K.-I."/>
            <person name="Eom M.K."/>
            <person name="Shin Y.K."/>
            <person name="Lee J.-S."/>
        </authorList>
    </citation>
    <scope>NUCLEOTIDE SEQUENCE [LARGE SCALE GENOMIC DNA]</scope>
    <source>
        <strain evidence="3 4">G2-14</strain>
    </source>
</reference>
<organism evidence="3 4">
    <name type="scientific">Mucilaginibacter mali</name>
    <dbReference type="NCBI Taxonomy" id="2740462"/>
    <lineage>
        <taxon>Bacteria</taxon>
        <taxon>Pseudomonadati</taxon>
        <taxon>Bacteroidota</taxon>
        <taxon>Sphingobacteriia</taxon>
        <taxon>Sphingobacteriales</taxon>
        <taxon>Sphingobacteriaceae</taxon>
        <taxon>Mucilaginibacter</taxon>
    </lineage>
</organism>
<accession>A0A7D4QSQ6</accession>
<dbReference type="AlphaFoldDB" id="A0A7D4QSQ6"/>
<dbReference type="SUPFAM" id="SSF82171">
    <property type="entry name" value="DPP6 N-terminal domain-like"/>
    <property type="match status" value="1"/>
</dbReference>
<keyword evidence="4" id="KW-1185">Reference proteome</keyword>
<evidence type="ECO:0000313" key="3">
    <source>
        <dbReference type="EMBL" id="QKJ30189.1"/>
    </source>
</evidence>
<dbReference type="Proteomes" id="UP000505355">
    <property type="component" value="Chromosome"/>
</dbReference>
<dbReference type="RefSeq" id="WP_173414876.1">
    <property type="nucleotide sequence ID" value="NZ_CP054139.1"/>
</dbReference>
<keyword evidence="1" id="KW-0732">Signal</keyword>
<feature type="domain" description="Oligogalacturonate lyase" evidence="2">
    <location>
        <begin position="38"/>
        <end position="342"/>
    </location>
</feature>
<sequence length="410" mass="46805">MRKKIILLAFALAQAGLLSVKAQEAMETGGKSMPDEWIDKDTGHKVIRLVRRPGTTNGSFYFNNYCFIPQKGGKGDLMVFSGSVADKTMGNQLFTVNLKTLETKQLTNHAKIAGEMVCPKTNEAFYQSGDSVFAVNALTGKNRFVYAFDPAFKGRVATVNADGTYLACVKATGELEREIHAKYPEKSQYFNRIYDAHIEHLLYTLNIKTGELKEIHKENEWTNHLLFSPVDPDVLSYCHEGPWEKNDRIWNINIKTLDNQLMHKRTMVNEIAGHEFFGIGGQREWFDLQKPKGKTFFLAAINMKTGKEDRVYEMDRNEWSIHFNVTKDEQTFAGDGGDPGQVAKAPDGEWIYLFKPNGDRLKSEKLVMMKNHNYKLEPNVHFSPDEKWIIFRANFENGIEQVYAVEIAKH</sequence>
<gene>
    <name evidence="3" type="ORF">HQ865_10585</name>
</gene>
<protein>
    <recommendedName>
        <fullName evidence="2">Oligogalacturonate lyase domain-containing protein</fullName>
    </recommendedName>
</protein>
<evidence type="ECO:0000259" key="2">
    <source>
        <dbReference type="Pfam" id="PF14583"/>
    </source>
</evidence>
<evidence type="ECO:0000256" key="1">
    <source>
        <dbReference type="SAM" id="SignalP"/>
    </source>
</evidence>
<dbReference type="InterPro" id="IPR015943">
    <property type="entry name" value="WD40/YVTN_repeat-like_dom_sf"/>
</dbReference>
<dbReference type="KEGG" id="mmab:HQ865_10585"/>